<feature type="region of interest" description="Disordered" evidence="8">
    <location>
        <begin position="990"/>
        <end position="1067"/>
    </location>
</feature>
<feature type="compositionally biased region" description="Polar residues" evidence="8">
    <location>
        <begin position="2101"/>
        <end position="2114"/>
    </location>
</feature>
<feature type="compositionally biased region" description="Polar residues" evidence="8">
    <location>
        <begin position="1051"/>
        <end position="1061"/>
    </location>
</feature>
<feature type="compositionally biased region" description="Acidic residues" evidence="8">
    <location>
        <begin position="103"/>
        <end position="115"/>
    </location>
</feature>
<dbReference type="SMART" id="SM00570">
    <property type="entry name" value="AWS"/>
    <property type="match status" value="1"/>
</dbReference>
<sequence>MDDGHPNSNVSVEAVPVLHSIMQRVQELDREDLPSTVDMDALKQEPVLSAALETPLLAWRSTAGPRMKVRAAEVTIKKEQVSNGIDGTSRSEESRVTDATSSESEESDSDSESESESSSSNSGTTSGSATASSTSDSESDTHSNRSSSSHSVTQAQPCLSIKPQKRLHKTKKSRSSSTSSRSRHRDKHTFAVTPLNYEPGSLKLKIAALKIPRREDQVRSLGIPITGNTTNNTNAIPSSQSSVQSNDKRKSTRVVVNSVENCDVKASSASGDSDSTNTKMPKNPSRKQPEERKLLETTTPRNNQLRRSARTRTKSVSEIPISNPDLNSPKVSRKDSINSKPAQQSRVSPAVAQTQNGPRKPESDQMIVPGKSTGKTTPKHVNSVNKNINLHSSNLSVPVGPGNILRAKKNDMSPTVPNGLVTNLPKNSRKVHTSPAALGSLSLSSSAVADSVLMLAKNADLTIFPVSSLVPPARRPVTPKSITNNMSNKHDLIITASAPPSISSTEVLPSPLRSSRRISAQRRSMDAKYDDNESWDSEEASGAVQTAIQTMDRTVESENSTAGAHNRSKKPSQSLPTTPISTKKSNPYKSPLLEKFAEALQTPKGQLPPKVGDVSIEPIIPLPRHASLQQLDTVCENGPKFTKICAGDFTNDINNISNTLDRSKRSDSNKLQSSGTTIAVIKNEDGNSKIISPEIKLSKSSLKKFNGSLELEGQQVSPMDTKKKPKPNKLSIFAPQLHSQRAKLLRSNGSITPNESLLASSPESAAELKSEGSNTPVVPSLPTMRPLESKSNKKTRAMQAEKEELNLKKSLDKSTKQQKLNKSDIRVDSPSADSATSITANGILPATPSSTTPSPVRTKAAKKYIPETDSRLVIPQVSHGVSKQGRKRKLKKSSKSSKKNRKHNAKNLKAMEELCDLVRLEFSLTTFDQKSGAKSPGGRKRTENDKILDITNERLPPTFTFKKIKYHVKPTPLIPFDEIPPPSQDVLLNHRAKSSSKTDVIRTTWTPTKKRKAGSKDRDIQDSGSDVSISSESCGSDLQRLPLKKRHHHNNASTPANNLKPSTHRRRSLVHKFGTKDNLKPLIIAKAVNQECSRFTKLGKEGTKISLFQQLLVKIEGDREESSVASSEVMQQEPSQKRRSGRARKSVTPVVESILGGASNGDSFGSSSGHSSEIRDTATLSVLPTGSKVKKESVSSVLVVKEVISAPAAIMQQNNRKRAGGSSLESQQSPRKVPKSEIKIEPLEVLEIIDVVKEEQDGDSSPLSANETLTVSLPSTPTYTAVATPPEHSATPHKKRRKVNKTGFPTAKKKKKVPGSAKLIDGILTPQSSGVEESGNESAVTIDEANDTTIGLETLTGDPLLLLEAGCSTPTEIITEDDGLDSKEMFSASLSERVKIRKRKSIDDGYSNLVEKGVILIPGLCPSLVNVEDAPLILPEKNNYLTMGMLSNMLKRMSSDQVVPPSKPSIESPTKALKGKAPRQRDVVGFSRVLPPPSYCEGFLRSAQKEFILPYDVWCHGVINTRNLFERWKEEKAVEMAEAAAAARRLQRRRKAEVAHKTKKMVMPEIIPPSWKFKKIRSNVYFGTKPPYDMDSEQMCSCLEGGLSKCTGDDCLNRLVFTECPPGCGDSCGNRRIQKHLNVNSSVKRFMTSNKGFGVKAIEEIKKGEFILEYVGEVVPDALFKERMHTIYAEDTHHYCLQLDGGMVIDGHRVGGECRFVNHSCEPNCEMQKWCVNGLSRMALFALRDIHPEEELSYDYNFSLYNPSEGQPCYCGSEHCRGVIGGRSKGKVDVNGSSKRKVVNTKLLGAVDMHTGAQDPAILDKMKPVSRRDRVYIQSHNIFLIRNYEKIRFKRSTDSEDKIGDKLEKLMTPWISRFKAGSSKNKPLILNDDDPRLAELAKLAQIFHELLVSVTSIKEGSHPLCEAFMKLPPRRKFPLIYSQWASGEHPLDLTIISKKIIRGEYSTISSLEADIGAVLHNFAHAFEKDKPGIADTVQKIKDAYTKAKTKAVSQLEPFIVNGIQPFKESDSAVEDVIRCICGTYSEEGFMIQCEKCLVWQHGDCVGISSNDKMETYPTASGDKRKSLKGKRGNSKKRSESISPMKATTSALLSGNVNGMSPTTVPRKISADVKQEVELGDDLISIKEELLVVDVKEESERLASTTTSRNKDKLGPDDSFNINDMDTQRIDFDEPMDVVPGSSDGEVTEKPAYVGNTFEFVNSSKLIGASTTSQLDNISNVKKRLDVSSPSEPYYCEKCSPRINSLDIPNNFLADQDKKHYLTFVREDGFIIRKNDTVYVLRAKEEPVDCEDATAAGSKEKQKAKRTEETYKTAGPLVPSNCDIFRVEDLFIDNDCKKIFGHNYLRPFETFHEPSRKFYPNEILKSPLTEVVNFNSIHGQCWVMDPQTFCKGRPIGAKEEHIYICEFRVDKKARSFAKIGNKSQIFCTKPFAFKHFENKLIIQRNVYPHGPPSPDFKLKSSVTSGVALSERTKPRKTDDKAKPKHVVSLKESNRFKKLVTNITNRTKLNRIIDSLHEKVPYFKDGFDYEPAILLQDRKKSKIFA</sequence>
<dbReference type="SMART" id="SM00508">
    <property type="entry name" value="PostSET"/>
    <property type="match status" value="1"/>
</dbReference>
<feature type="region of interest" description="Disordered" evidence="8">
    <location>
        <begin position="2154"/>
        <end position="2179"/>
    </location>
</feature>
<gene>
    <name evidence="13" type="ORF">AFUS01_LOCUS2090</name>
</gene>
<dbReference type="Pfam" id="PF01426">
    <property type="entry name" value="BAH"/>
    <property type="match status" value="1"/>
</dbReference>
<evidence type="ECO:0000313" key="14">
    <source>
        <dbReference type="Proteomes" id="UP000708208"/>
    </source>
</evidence>
<feature type="compositionally biased region" description="Low complexity" evidence="8">
    <location>
        <begin position="495"/>
        <end position="513"/>
    </location>
</feature>
<evidence type="ECO:0000256" key="5">
    <source>
        <dbReference type="ARBA" id="ARBA00022679"/>
    </source>
</evidence>
<evidence type="ECO:0000259" key="12">
    <source>
        <dbReference type="PROSITE" id="PS51215"/>
    </source>
</evidence>
<protein>
    <recommendedName>
        <fullName evidence="15">Histone-lysine N-methyltransferase ASH1L</fullName>
    </recommendedName>
</protein>
<dbReference type="GO" id="GO:0006355">
    <property type="term" value="P:regulation of DNA-templated transcription"/>
    <property type="evidence" value="ECO:0007669"/>
    <property type="project" value="TreeGrafter"/>
</dbReference>
<feature type="compositionally biased region" description="Low complexity" evidence="8">
    <location>
        <begin position="1022"/>
        <end position="1037"/>
    </location>
</feature>
<feature type="compositionally biased region" description="Polar residues" evidence="8">
    <location>
        <begin position="338"/>
        <end position="357"/>
    </location>
</feature>
<dbReference type="PANTHER" id="PTHR46147:SF3">
    <property type="entry name" value="HISTONE-LYSINE N-METHYLTRANSFERASE ASH1"/>
    <property type="match status" value="1"/>
</dbReference>
<feature type="compositionally biased region" description="Basic residues" evidence="8">
    <location>
        <begin position="163"/>
        <end position="174"/>
    </location>
</feature>
<dbReference type="InterPro" id="IPR001025">
    <property type="entry name" value="BAH_dom"/>
</dbReference>
<dbReference type="GO" id="GO:0032259">
    <property type="term" value="P:methylation"/>
    <property type="evidence" value="ECO:0007669"/>
    <property type="project" value="UniProtKB-KW"/>
</dbReference>
<dbReference type="GO" id="GO:0003682">
    <property type="term" value="F:chromatin binding"/>
    <property type="evidence" value="ECO:0007669"/>
    <property type="project" value="InterPro"/>
</dbReference>
<feature type="domain" description="AWS" evidence="12">
    <location>
        <begin position="1591"/>
        <end position="1637"/>
    </location>
</feature>
<feature type="compositionally biased region" description="Polar residues" evidence="8">
    <location>
        <begin position="373"/>
        <end position="396"/>
    </location>
</feature>
<dbReference type="EMBL" id="CAJVCH010011813">
    <property type="protein sequence ID" value="CAG7671785.1"/>
    <property type="molecule type" value="Genomic_DNA"/>
</dbReference>
<dbReference type="InterPro" id="IPR006560">
    <property type="entry name" value="AWS_dom"/>
</dbReference>
<evidence type="ECO:0000259" key="9">
    <source>
        <dbReference type="PROSITE" id="PS50280"/>
    </source>
</evidence>
<keyword evidence="14" id="KW-1185">Reference proteome</keyword>
<evidence type="ECO:0000313" key="13">
    <source>
        <dbReference type="EMBL" id="CAG7671785.1"/>
    </source>
</evidence>
<dbReference type="Pfam" id="PF00439">
    <property type="entry name" value="Bromodomain"/>
    <property type="match status" value="1"/>
</dbReference>
<feature type="region of interest" description="Disordered" evidence="8">
    <location>
        <begin position="747"/>
        <end position="907"/>
    </location>
</feature>
<feature type="compositionally biased region" description="Polar residues" evidence="8">
    <location>
        <begin position="235"/>
        <end position="245"/>
    </location>
</feature>
<reference evidence="13" key="1">
    <citation type="submission" date="2021-06" db="EMBL/GenBank/DDBJ databases">
        <authorList>
            <person name="Hodson N. C."/>
            <person name="Mongue J. A."/>
            <person name="Jaron S. K."/>
        </authorList>
    </citation>
    <scope>NUCLEOTIDE SEQUENCE</scope>
</reference>
<feature type="region of interest" description="Disordered" evidence="8">
    <location>
        <begin position="1214"/>
        <end position="1236"/>
    </location>
</feature>
<dbReference type="PANTHER" id="PTHR46147">
    <property type="entry name" value="HISTONE-LYSINE N-METHYLTRANSFERASE ASH1"/>
    <property type="match status" value="1"/>
</dbReference>
<comment type="caution">
    <text evidence="13">The sequence shown here is derived from an EMBL/GenBank/DDBJ whole genome shotgun (WGS) entry which is preliminary data.</text>
</comment>
<evidence type="ECO:0000256" key="3">
    <source>
        <dbReference type="ARBA" id="ARBA00022454"/>
    </source>
</evidence>
<feature type="region of interest" description="Disordered" evidence="8">
    <location>
        <begin position="495"/>
        <end position="588"/>
    </location>
</feature>
<dbReference type="SMART" id="SM00297">
    <property type="entry name" value="BROMO"/>
    <property type="match status" value="1"/>
</dbReference>
<feature type="compositionally biased region" description="Basic residues" evidence="8">
    <location>
        <begin position="884"/>
        <end position="906"/>
    </location>
</feature>
<evidence type="ECO:0000256" key="4">
    <source>
        <dbReference type="ARBA" id="ARBA00022603"/>
    </source>
</evidence>
<name>A0A8J2J1K3_9HEXA</name>
<keyword evidence="4" id="KW-0489">Methyltransferase</keyword>
<keyword evidence="6" id="KW-0949">S-adenosyl-L-methionine</keyword>
<dbReference type="GO" id="GO:0042800">
    <property type="term" value="F:histone H3K4 methyltransferase activity"/>
    <property type="evidence" value="ECO:0007669"/>
    <property type="project" value="TreeGrafter"/>
</dbReference>
<feature type="region of interest" description="Disordered" evidence="8">
    <location>
        <begin position="222"/>
        <end position="427"/>
    </location>
</feature>
<dbReference type="CDD" id="cd19174">
    <property type="entry name" value="SET_ASH1L"/>
    <property type="match status" value="1"/>
</dbReference>
<feature type="domain" description="SET" evidence="9">
    <location>
        <begin position="1641"/>
        <end position="1757"/>
    </location>
</feature>
<keyword evidence="5" id="KW-0808">Transferase</keyword>
<evidence type="ECO:0000256" key="2">
    <source>
        <dbReference type="ARBA" id="ARBA00004286"/>
    </source>
</evidence>
<feature type="compositionally biased region" description="Basic and acidic residues" evidence="8">
    <location>
        <begin position="799"/>
        <end position="827"/>
    </location>
</feature>
<dbReference type="Proteomes" id="UP000708208">
    <property type="component" value="Unassembled WGS sequence"/>
</dbReference>
<dbReference type="PROSITE" id="PS50868">
    <property type="entry name" value="POST_SET"/>
    <property type="match status" value="1"/>
</dbReference>
<feature type="region of interest" description="Disordered" evidence="8">
    <location>
        <begin position="2066"/>
        <end position="2114"/>
    </location>
</feature>
<feature type="compositionally biased region" description="Polar residues" evidence="8">
    <location>
        <begin position="543"/>
        <end position="563"/>
    </location>
</feature>
<feature type="compositionally biased region" description="Low complexity" evidence="8">
    <location>
        <begin position="755"/>
        <end position="767"/>
    </location>
</feature>
<evidence type="ECO:0000259" key="11">
    <source>
        <dbReference type="PROSITE" id="PS51038"/>
    </source>
</evidence>
<dbReference type="PROSITE" id="PS51215">
    <property type="entry name" value="AWS"/>
    <property type="match status" value="1"/>
</dbReference>
<dbReference type="SMART" id="SM00439">
    <property type="entry name" value="BAH"/>
    <property type="match status" value="1"/>
</dbReference>
<feature type="compositionally biased region" description="Polar residues" evidence="8">
    <location>
        <begin position="267"/>
        <end position="280"/>
    </location>
</feature>
<feature type="region of interest" description="Disordered" evidence="8">
    <location>
        <begin position="80"/>
        <end position="194"/>
    </location>
</feature>
<feature type="region of interest" description="Disordered" evidence="8">
    <location>
        <begin position="1122"/>
        <end position="1147"/>
    </location>
</feature>
<feature type="compositionally biased region" description="Low complexity" evidence="8">
    <location>
        <begin position="116"/>
        <end position="136"/>
    </location>
</feature>
<dbReference type="GO" id="GO:0005694">
    <property type="term" value="C:chromosome"/>
    <property type="evidence" value="ECO:0007669"/>
    <property type="project" value="UniProtKB-SubCell"/>
</dbReference>
<dbReference type="PROSITE" id="PS51038">
    <property type="entry name" value="BAH"/>
    <property type="match status" value="1"/>
</dbReference>
<feature type="compositionally biased region" description="Polar residues" evidence="8">
    <location>
        <begin position="296"/>
        <end position="306"/>
    </location>
</feature>
<dbReference type="InterPro" id="IPR001214">
    <property type="entry name" value="SET_dom"/>
</dbReference>
<feature type="domain" description="BAH" evidence="11">
    <location>
        <begin position="2317"/>
        <end position="2435"/>
    </location>
</feature>
<feature type="compositionally biased region" description="Polar residues" evidence="8">
    <location>
        <begin position="571"/>
        <end position="588"/>
    </location>
</feature>
<dbReference type="Pfam" id="PF00856">
    <property type="entry name" value="SET"/>
    <property type="match status" value="1"/>
</dbReference>
<evidence type="ECO:0000256" key="6">
    <source>
        <dbReference type="ARBA" id="ARBA00022691"/>
    </source>
</evidence>
<organism evidence="13 14">
    <name type="scientific">Allacma fusca</name>
    <dbReference type="NCBI Taxonomy" id="39272"/>
    <lineage>
        <taxon>Eukaryota</taxon>
        <taxon>Metazoa</taxon>
        <taxon>Ecdysozoa</taxon>
        <taxon>Arthropoda</taxon>
        <taxon>Hexapoda</taxon>
        <taxon>Collembola</taxon>
        <taxon>Symphypleona</taxon>
        <taxon>Sminthuridae</taxon>
        <taxon>Allacma</taxon>
    </lineage>
</organism>
<proteinExistence type="predicted"/>
<keyword evidence="3" id="KW-0158">Chromosome</keyword>
<feature type="compositionally biased region" description="Basic residues" evidence="8">
    <location>
        <begin position="2081"/>
        <end position="2091"/>
    </location>
</feature>
<evidence type="ECO:0000256" key="7">
    <source>
        <dbReference type="ARBA" id="ARBA00023242"/>
    </source>
</evidence>
<evidence type="ECO:0000259" key="10">
    <source>
        <dbReference type="PROSITE" id="PS50868"/>
    </source>
</evidence>
<feature type="compositionally biased region" description="Polar residues" evidence="8">
    <location>
        <begin position="995"/>
        <end position="1007"/>
    </location>
</feature>
<dbReference type="Pfam" id="PF17907">
    <property type="entry name" value="AWS"/>
    <property type="match status" value="1"/>
</dbReference>
<feature type="domain" description="Post-SET" evidence="10">
    <location>
        <begin position="1765"/>
        <end position="1781"/>
    </location>
</feature>
<evidence type="ECO:0000256" key="8">
    <source>
        <dbReference type="SAM" id="MobiDB-lite"/>
    </source>
</evidence>
<keyword evidence="7" id="KW-0539">Nucleus</keyword>
<dbReference type="OrthoDB" id="79252at2759"/>
<evidence type="ECO:0008006" key="15">
    <source>
        <dbReference type="Google" id="ProtNLM"/>
    </source>
</evidence>
<dbReference type="InterPro" id="IPR001487">
    <property type="entry name" value="Bromodomain"/>
</dbReference>
<dbReference type="Pfam" id="PF20826">
    <property type="entry name" value="PHD_5"/>
    <property type="match status" value="1"/>
</dbReference>
<feature type="compositionally biased region" description="Polar residues" evidence="8">
    <location>
        <begin position="412"/>
        <end position="426"/>
    </location>
</feature>
<dbReference type="PROSITE" id="PS50280">
    <property type="entry name" value="SET"/>
    <property type="match status" value="1"/>
</dbReference>
<dbReference type="InterPro" id="IPR003616">
    <property type="entry name" value="Post-SET_dom"/>
</dbReference>
<feature type="compositionally biased region" description="Polar residues" evidence="8">
    <location>
        <begin position="1123"/>
        <end position="1134"/>
    </location>
</feature>
<feature type="compositionally biased region" description="Polar residues" evidence="8">
    <location>
        <begin position="831"/>
        <end position="840"/>
    </location>
</feature>
<evidence type="ECO:0000256" key="1">
    <source>
        <dbReference type="ARBA" id="ARBA00004123"/>
    </source>
</evidence>
<dbReference type="SMART" id="SM00317">
    <property type="entry name" value="SET"/>
    <property type="match status" value="1"/>
</dbReference>
<dbReference type="GO" id="GO:0005654">
    <property type="term" value="C:nucleoplasm"/>
    <property type="evidence" value="ECO:0007669"/>
    <property type="project" value="TreeGrafter"/>
</dbReference>
<accession>A0A8J2J1K3</accession>
<comment type="subcellular location">
    <subcellularLocation>
        <location evidence="2">Chromosome</location>
    </subcellularLocation>
    <subcellularLocation>
        <location evidence="1">Nucleus</location>
    </subcellularLocation>
</comment>